<comment type="caution">
    <text evidence="1">The sequence shown here is derived from an EMBL/GenBank/DDBJ whole genome shotgun (WGS) entry which is preliminary data.</text>
</comment>
<dbReference type="OrthoDB" id="7360866at2"/>
<proteinExistence type="predicted"/>
<reference evidence="1 2" key="1">
    <citation type="submission" date="2019-09" db="EMBL/GenBank/DDBJ databases">
        <title>Genome sequence of Rhodovastum atsumiense, a diverse member of the Acetobacteraceae family of non-sulfur purple photosynthetic bacteria.</title>
        <authorList>
            <person name="Meyer T."/>
            <person name="Kyndt J."/>
        </authorList>
    </citation>
    <scope>NUCLEOTIDE SEQUENCE [LARGE SCALE GENOMIC DNA]</scope>
    <source>
        <strain evidence="1 2">DSM 21279</strain>
    </source>
</reference>
<protein>
    <submittedName>
        <fullName evidence="1">Uncharacterized protein</fullName>
    </submittedName>
</protein>
<name>A0A5M6IQ29_9PROT</name>
<evidence type="ECO:0000313" key="2">
    <source>
        <dbReference type="Proteomes" id="UP000325255"/>
    </source>
</evidence>
<organism evidence="1 2">
    <name type="scientific">Rhodovastum atsumiense</name>
    <dbReference type="NCBI Taxonomy" id="504468"/>
    <lineage>
        <taxon>Bacteria</taxon>
        <taxon>Pseudomonadati</taxon>
        <taxon>Pseudomonadota</taxon>
        <taxon>Alphaproteobacteria</taxon>
        <taxon>Acetobacterales</taxon>
        <taxon>Acetobacteraceae</taxon>
        <taxon>Rhodovastum</taxon>
    </lineage>
</organism>
<keyword evidence="2" id="KW-1185">Reference proteome</keyword>
<evidence type="ECO:0000313" key="1">
    <source>
        <dbReference type="EMBL" id="KAA5609668.1"/>
    </source>
</evidence>
<dbReference type="AlphaFoldDB" id="A0A5M6IQ29"/>
<dbReference type="EMBL" id="VWPK01000046">
    <property type="protein sequence ID" value="KAA5609668.1"/>
    <property type="molecule type" value="Genomic_DNA"/>
</dbReference>
<dbReference type="RefSeq" id="WP_150043298.1">
    <property type="nucleotide sequence ID" value="NZ_OW485608.1"/>
</dbReference>
<gene>
    <name evidence="1" type="ORF">F1189_23190</name>
</gene>
<dbReference type="Proteomes" id="UP000325255">
    <property type="component" value="Unassembled WGS sequence"/>
</dbReference>
<accession>A0A5M6IQ29</accession>
<sequence length="154" mass="17704">MRRHSRYEGPIDAAYVEYRLRHAGKTLMALPDTGHSPKLRLRSLEVIKGVEELVEAERSVPRFEPTAHDIAMMDEVFPDWLHFIPQSNLPIRRVIALRSLVSPVTDRHLWPWRRIGETMGTSHESARLWHARGVDMIIGGLARARRESQLPMAA</sequence>